<gene>
    <name evidence="14" type="ORF">CFOL_v3_11180</name>
</gene>
<dbReference type="Gene3D" id="2.160.20.10">
    <property type="entry name" value="Single-stranded right-handed beta-helix, Pectin lyase-like"/>
    <property type="match status" value="1"/>
</dbReference>
<evidence type="ECO:0000313" key="15">
    <source>
        <dbReference type="Proteomes" id="UP000187406"/>
    </source>
</evidence>
<dbReference type="FunFam" id="2.160.20.10:FF:000013">
    <property type="entry name" value="Pectinesterase"/>
    <property type="match status" value="1"/>
</dbReference>
<evidence type="ECO:0000256" key="4">
    <source>
        <dbReference type="ARBA" id="ARBA00013229"/>
    </source>
</evidence>
<protein>
    <recommendedName>
        <fullName evidence="4 12">Pectinesterase</fullName>
        <ecNumber evidence="4 12">3.1.1.11</ecNumber>
    </recommendedName>
</protein>
<evidence type="ECO:0000256" key="10">
    <source>
        <dbReference type="ARBA" id="ARBA00057335"/>
    </source>
</evidence>
<dbReference type="PANTHER" id="PTHR31321:SF76">
    <property type="entry name" value="PECTINESTERASE 10-RELATED"/>
    <property type="match status" value="1"/>
</dbReference>
<reference evidence="15" key="1">
    <citation type="submission" date="2016-04" db="EMBL/GenBank/DDBJ databases">
        <title>Cephalotus genome sequencing.</title>
        <authorList>
            <person name="Fukushima K."/>
            <person name="Hasebe M."/>
            <person name="Fang X."/>
        </authorList>
    </citation>
    <scope>NUCLEOTIDE SEQUENCE [LARGE SCALE GENOMIC DNA]</scope>
    <source>
        <strain evidence="15">cv. St1</strain>
    </source>
</reference>
<evidence type="ECO:0000256" key="8">
    <source>
        <dbReference type="ARBA" id="ARBA00023180"/>
    </source>
</evidence>
<evidence type="ECO:0000256" key="9">
    <source>
        <dbReference type="ARBA" id="ARBA00047928"/>
    </source>
</evidence>
<dbReference type="EC" id="3.1.1.11" evidence="4 12"/>
<keyword evidence="8" id="KW-0325">Glycoprotein</keyword>
<dbReference type="InterPro" id="IPR033131">
    <property type="entry name" value="Pectinesterase_Asp_AS"/>
</dbReference>
<dbReference type="InterPro" id="IPR011050">
    <property type="entry name" value="Pectin_lyase_fold/virulence"/>
</dbReference>
<dbReference type="Pfam" id="PF01095">
    <property type="entry name" value="Pectinesterase"/>
    <property type="match status" value="1"/>
</dbReference>
<evidence type="ECO:0000256" key="3">
    <source>
        <dbReference type="ARBA" id="ARBA00008891"/>
    </source>
</evidence>
<feature type="domain" description="Pectinesterase catalytic" evidence="13">
    <location>
        <begin position="29"/>
        <end position="314"/>
    </location>
</feature>
<evidence type="ECO:0000256" key="11">
    <source>
        <dbReference type="PROSITE-ProRule" id="PRU10040"/>
    </source>
</evidence>
<evidence type="ECO:0000256" key="5">
    <source>
        <dbReference type="ARBA" id="ARBA00022512"/>
    </source>
</evidence>
<comment type="similarity">
    <text evidence="3">Belongs to the pectinesterase family.</text>
</comment>
<comment type="pathway">
    <text evidence="2 12">Glycan metabolism; pectin degradation; 2-dehydro-3-deoxy-D-gluconate from pectin: step 1/5.</text>
</comment>
<comment type="function">
    <text evidence="10">Acts in the modification of cell walls via demethylesterification of cell wall pectin.</text>
</comment>
<proteinExistence type="inferred from homology"/>
<evidence type="ECO:0000256" key="6">
    <source>
        <dbReference type="ARBA" id="ARBA00022801"/>
    </source>
</evidence>
<accession>A0A1Q3BI93</accession>
<dbReference type="GO" id="GO:0042545">
    <property type="term" value="P:cell wall modification"/>
    <property type="evidence" value="ECO:0007669"/>
    <property type="project" value="UniProtKB-UniRule"/>
</dbReference>
<dbReference type="InterPro" id="IPR012334">
    <property type="entry name" value="Pectin_lyas_fold"/>
</dbReference>
<dbReference type="FunCoup" id="A0A1Q3BI93">
    <property type="interactions" value="30"/>
</dbReference>
<evidence type="ECO:0000259" key="13">
    <source>
        <dbReference type="Pfam" id="PF01095"/>
    </source>
</evidence>
<sequence>MCFPSGLAQCKGNWSRVTKDDSEGTYETVVVDQSGNGNFTSIQDAIDYVPSNNRWWFCIYVKAGLYTEKVNIPIDKPYIIMKGEGKRKTLVVSDDHDSTAQSPTLLSSADNIVIKSMGFMNSYNIPGNMSRMAPAVAAMISGDKSAFYRCGFMGIQDTLWDDEGRHYFKKCTIQGAVDFIFGSGQSLYEDCSIQVLGNYLEPGLPGFITAQGRSELGDENGFVFKGCRVFGFGSAYLGRPWRACSRVLFVDSYLTEVVQPEGWDPWHLVGQEEYLVFAEQGNYGPGADTSQRVSWEKQLSMDEVNHLSSMNYIDSEGWLANQPI</sequence>
<keyword evidence="5" id="KW-0134">Cell wall</keyword>
<evidence type="ECO:0000256" key="1">
    <source>
        <dbReference type="ARBA" id="ARBA00004191"/>
    </source>
</evidence>
<dbReference type="STRING" id="3775.A0A1Q3BI93"/>
<dbReference type="GO" id="GO:0045490">
    <property type="term" value="P:pectin catabolic process"/>
    <property type="evidence" value="ECO:0007669"/>
    <property type="project" value="UniProtKB-UniRule"/>
</dbReference>
<dbReference type="Proteomes" id="UP000187406">
    <property type="component" value="Unassembled WGS sequence"/>
</dbReference>
<comment type="caution">
    <text evidence="14">The sequence shown here is derived from an EMBL/GenBank/DDBJ whole genome shotgun (WGS) entry which is preliminary data.</text>
</comment>
<evidence type="ECO:0000256" key="7">
    <source>
        <dbReference type="ARBA" id="ARBA00023085"/>
    </source>
</evidence>
<organism evidence="14 15">
    <name type="scientific">Cephalotus follicularis</name>
    <name type="common">Albany pitcher plant</name>
    <dbReference type="NCBI Taxonomy" id="3775"/>
    <lineage>
        <taxon>Eukaryota</taxon>
        <taxon>Viridiplantae</taxon>
        <taxon>Streptophyta</taxon>
        <taxon>Embryophyta</taxon>
        <taxon>Tracheophyta</taxon>
        <taxon>Spermatophyta</taxon>
        <taxon>Magnoliopsida</taxon>
        <taxon>eudicotyledons</taxon>
        <taxon>Gunneridae</taxon>
        <taxon>Pentapetalae</taxon>
        <taxon>rosids</taxon>
        <taxon>fabids</taxon>
        <taxon>Oxalidales</taxon>
        <taxon>Cephalotaceae</taxon>
        <taxon>Cephalotus</taxon>
    </lineage>
</organism>
<dbReference type="PANTHER" id="PTHR31321">
    <property type="entry name" value="ACYL-COA THIOESTER HYDROLASE YBHC-RELATED"/>
    <property type="match status" value="1"/>
</dbReference>
<comment type="subcellular location">
    <subcellularLocation>
        <location evidence="1">Secreted</location>
        <location evidence="1">Cell wall</location>
    </subcellularLocation>
</comment>
<dbReference type="GO" id="GO:0030599">
    <property type="term" value="F:pectinesterase activity"/>
    <property type="evidence" value="ECO:0007669"/>
    <property type="project" value="UniProtKB-UniRule"/>
</dbReference>
<name>A0A1Q3BI93_CEPFO</name>
<dbReference type="SUPFAM" id="SSF51126">
    <property type="entry name" value="Pectin lyase-like"/>
    <property type="match status" value="1"/>
</dbReference>
<dbReference type="InParanoid" id="A0A1Q3BI93"/>
<keyword evidence="5" id="KW-0964">Secreted</keyword>
<keyword evidence="15" id="KW-1185">Reference proteome</keyword>
<keyword evidence="6 12" id="KW-0378">Hydrolase</keyword>
<dbReference type="UniPathway" id="UPA00545">
    <property type="reaction ID" value="UER00823"/>
</dbReference>
<dbReference type="PROSITE" id="PS00503">
    <property type="entry name" value="PECTINESTERASE_2"/>
    <property type="match status" value="1"/>
</dbReference>
<comment type="catalytic activity">
    <reaction evidence="9 12">
        <text>[(1-&gt;4)-alpha-D-galacturonosyl methyl ester](n) + n H2O = [(1-&gt;4)-alpha-D-galacturonosyl](n) + n methanol + n H(+)</text>
        <dbReference type="Rhea" id="RHEA:22380"/>
        <dbReference type="Rhea" id="RHEA-COMP:14570"/>
        <dbReference type="Rhea" id="RHEA-COMP:14573"/>
        <dbReference type="ChEBI" id="CHEBI:15377"/>
        <dbReference type="ChEBI" id="CHEBI:15378"/>
        <dbReference type="ChEBI" id="CHEBI:17790"/>
        <dbReference type="ChEBI" id="CHEBI:140522"/>
        <dbReference type="ChEBI" id="CHEBI:140523"/>
        <dbReference type="EC" id="3.1.1.11"/>
    </reaction>
</comment>
<dbReference type="OrthoDB" id="2019149at2759"/>
<keyword evidence="7 12" id="KW-0063">Aspartyl esterase</keyword>
<evidence type="ECO:0000313" key="14">
    <source>
        <dbReference type="EMBL" id="GAV67675.1"/>
    </source>
</evidence>
<evidence type="ECO:0000256" key="2">
    <source>
        <dbReference type="ARBA" id="ARBA00005184"/>
    </source>
</evidence>
<evidence type="ECO:0000256" key="12">
    <source>
        <dbReference type="RuleBase" id="RU000589"/>
    </source>
</evidence>
<feature type="active site" evidence="11">
    <location>
        <position position="178"/>
    </location>
</feature>
<dbReference type="AlphaFoldDB" id="A0A1Q3BI93"/>
<dbReference type="EMBL" id="BDDD01000580">
    <property type="protein sequence ID" value="GAV67675.1"/>
    <property type="molecule type" value="Genomic_DNA"/>
</dbReference>
<dbReference type="InterPro" id="IPR000070">
    <property type="entry name" value="Pectinesterase_cat"/>
</dbReference>